<dbReference type="UniPathway" id="UPA00606"/>
<dbReference type="EMBL" id="DF820455">
    <property type="protein sequence ID" value="GAK50015.1"/>
    <property type="molecule type" value="Genomic_DNA"/>
</dbReference>
<feature type="binding site" evidence="6">
    <location>
        <position position="192"/>
    </location>
    <ligand>
        <name>a purine D-ribonucleoside</name>
        <dbReference type="ChEBI" id="CHEBI:142355"/>
    </ligand>
</feature>
<dbReference type="SUPFAM" id="SSF53167">
    <property type="entry name" value="Purine and uridine phosphorylases"/>
    <property type="match status" value="1"/>
</dbReference>
<feature type="binding site" evidence="6">
    <location>
        <begin position="80"/>
        <end position="82"/>
    </location>
    <ligand>
        <name>phosphate</name>
        <dbReference type="ChEBI" id="CHEBI:43474"/>
    </ligand>
</feature>
<dbReference type="AlphaFoldDB" id="A0A0S6VVV0"/>
<comment type="similarity">
    <text evidence="2 5">Belongs to the PNP/MTAP phosphorylase family.</text>
</comment>
<dbReference type="PANTHER" id="PTHR11904:SF9">
    <property type="entry name" value="PURINE NUCLEOSIDE PHOSPHORYLASE-RELATED"/>
    <property type="match status" value="1"/>
</dbReference>
<feature type="binding site" evidence="6">
    <location>
        <position position="60"/>
    </location>
    <ligand>
        <name>phosphate</name>
        <dbReference type="ChEBI" id="CHEBI:43474"/>
    </ligand>
</feature>
<evidence type="ECO:0000256" key="3">
    <source>
        <dbReference type="ARBA" id="ARBA00022676"/>
    </source>
</evidence>
<dbReference type="NCBIfam" id="NF006054">
    <property type="entry name" value="PRK08202.1"/>
    <property type="match status" value="1"/>
</dbReference>
<dbReference type="InterPro" id="IPR000845">
    <property type="entry name" value="Nucleoside_phosphorylase_d"/>
</dbReference>
<dbReference type="NCBIfam" id="TIGR01700">
    <property type="entry name" value="PNPH"/>
    <property type="match status" value="1"/>
</dbReference>
<accession>A0A0S6VVV0</accession>
<dbReference type="STRING" id="1499966.U14_01240"/>
<sequence length="276" mass="30258">MHIEQIREAADAIRSRVTGTPVIGVILGSGLGEYADRFSSPTILPYEDIPHFPKSTVPGHKGRLVFQEMHGRLIMAMQGRFHYYEGYDMETVTFPVRVMGQLGVRRLILTNAAGGVNTGFEAGDLMLITDHINYMGVNPLRGAHEPEFGERFPDMSHVYHPDDARVFEAVAQERGIRLRKGVYMAFSGPSYETPAEIRMARTLGADAVGMSTVPEAIVATQMGMRVSGVSCVTNLAAGIEGAKLDHADVMAAANRAKDMFIALIDGVIQEFCRKEQ</sequence>
<evidence type="ECO:0000256" key="6">
    <source>
        <dbReference type="PIRSR" id="PIRSR000477-2"/>
    </source>
</evidence>
<reference evidence="8" key="1">
    <citation type="journal article" date="2015" name="PeerJ">
        <title>First genomic representation of candidate bacterial phylum KSB3 points to enhanced environmental sensing as a trigger of wastewater bulking.</title>
        <authorList>
            <person name="Sekiguchi Y."/>
            <person name="Ohashi A."/>
            <person name="Parks D.H."/>
            <person name="Yamauchi T."/>
            <person name="Tyson G.W."/>
            <person name="Hugenholtz P."/>
        </authorList>
    </citation>
    <scope>NUCLEOTIDE SEQUENCE [LARGE SCALE GENOMIC DNA]</scope>
</reference>
<keyword evidence="3 5" id="KW-0328">Glycosyltransferase</keyword>
<name>A0A0S6VVV0_9BACT</name>
<feature type="binding site" evidence="6">
    <location>
        <position position="112"/>
    </location>
    <ligand>
        <name>phosphate</name>
        <dbReference type="ChEBI" id="CHEBI:43474"/>
    </ligand>
</feature>
<feature type="domain" description="Nucleoside phosphorylase" evidence="7">
    <location>
        <begin position="23"/>
        <end position="268"/>
    </location>
</feature>
<dbReference type="PANTHER" id="PTHR11904">
    <property type="entry name" value="METHYLTHIOADENOSINE/PURINE NUCLEOSIDE PHOSPHORYLASE"/>
    <property type="match status" value="1"/>
</dbReference>
<evidence type="ECO:0000256" key="5">
    <source>
        <dbReference type="PIRNR" id="PIRNR000477"/>
    </source>
</evidence>
<dbReference type="Pfam" id="PF01048">
    <property type="entry name" value="PNP_UDP_1"/>
    <property type="match status" value="1"/>
</dbReference>
<dbReference type="GO" id="GO:0004731">
    <property type="term" value="F:purine-nucleoside phosphorylase activity"/>
    <property type="evidence" value="ECO:0007669"/>
    <property type="project" value="UniProtKB-EC"/>
</dbReference>
<dbReference type="Gene3D" id="3.40.50.1580">
    <property type="entry name" value="Nucleoside phosphorylase domain"/>
    <property type="match status" value="1"/>
</dbReference>
<feature type="binding site" evidence="6">
    <location>
        <position position="211"/>
    </location>
    <ligand>
        <name>phosphate</name>
        <dbReference type="ChEBI" id="CHEBI:43474"/>
    </ligand>
</feature>
<dbReference type="GO" id="GO:0009116">
    <property type="term" value="P:nucleoside metabolic process"/>
    <property type="evidence" value="ECO:0007669"/>
    <property type="project" value="InterPro"/>
</dbReference>
<dbReference type="PIRSF" id="PIRSF000477">
    <property type="entry name" value="PurNPase"/>
    <property type="match status" value="1"/>
</dbReference>
<dbReference type="HOGENOM" id="CLU_054456_1_2_0"/>
<keyword evidence="9" id="KW-1185">Reference proteome</keyword>
<gene>
    <name evidence="8" type="ORF">U14_01240</name>
</gene>
<protein>
    <recommendedName>
        <fullName evidence="5">Purine nucleoside phosphorylase</fullName>
        <ecNumber evidence="5">2.4.2.1</ecNumber>
    </recommendedName>
    <alternativeName>
        <fullName evidence="5">Inosine-guanosine phosphorylase</fullName>
    </alternativeName>
</protein>
<dbReference type="NCBIfam" id="TIGR01697">
    <property type="entry name" value="PNPH-PUNA-XAPA"/>
    <property type="match status" value="1"/>
</dbReference>
<dbReference type="InterPro" id="IPR011268">
    <property type="entry name" value="Purine_phosphorylase"/>
</dbReference>
<comment type="pathway">
    <text evidence="1 5">Purine metabolism; purine nucleoside salvage.</text>
</comment>
<evidence type="ECO:0000259" key="7">
    <source>
        <dbReference type="Pfam" id="PF01048"/>
    </source>
</evidence>
<organism evidence="8">
    <name type="scientific">Candidatus Moduliflexus flocculans</name>
    <dbReference type="NCBI Taxonomy" id="1499966"/>
    <lineage>
        <taxon>Bacteria</taxon>
        <taxon>Candidatus Moduliflexota</taxon>
        <taxon>Candidatus Moduliflexia</taxon>
        <taxon>Candidatus Moduliflexales</taxon>
        <taxon>Candidatus Moduliflexaceae</taxon>
    </lineage>
</organism>
<evidence type="ECO:0000256" key="2">
    <source>
        <dbReference type="ARBA" id="ARBA00006751"/>
    </source>
</evidence>
<dbReference type="EC" id="2.4.2.1" evidence="5"/>
<dbReference type="Proteomes" id="UP000030700">
    <property type="component" value="Unassembled WGS sequence"/>
</dbReference>
<proteinExistence type="inferred from homology"/>
<dbReference type="InterPro" id="IPR035994">
    <property type="entry name" value="Nucleoside_phosphorylase_sf"/>
</dbReference>
<comment type="function">
    <text evidence="5">The purine nucleoside phosphorylases catalyze the phosphorolytic breakdown of the N-glycosidic bond in the beta-(deoxy)ribonucleoside molecules, with the formation of the corresponding free purine bases and pentose-1-phosphate.</text>
</comment>
<keyword evidence="4 5" id="KW-0808">Transferase</keyword>
<evidence type="ECO:0000256" key="4">
    <source>
        <dbReference type="ARBA" id="ARBA00022679"/>
    </source>
</evidence>
<evidence type="ECO:0000313" key="8">
    <source>
        <dbReference type="EMBL" id="GAK50015.1"/>
    </source>
</evidence>
<feature type="binding site" evidence="6">
    <location>
        <position position="234"/>
    </location>
    <ligand>
        <name>a purine D-ribonucleoside</name>
        <dbReference type="ChEBI" id="CHEBI:142355"/>
    </ligand>
</feature>
<evidence type="ECO:0000256" key="1">
    <source>
        <dbReference type="ARBA" id="ARBA00005058"/>
    </source>
</evidence>
<dbReference type="CDD" id="cd09009">
    <property type="entry name" value="PNP-EcPNPII_like"/>
    <property type="match status" value="1"/>
</dbReference>
<evidence type="ECO:0000313" key="9">
    <source>
        <dbReference type="Proteomes" id="UP000030700"/>
    </source>
</evidence>
<dbReference type="InterPro" id="IPR011270">
    <property type="entry name" value="Pur_Nuc_Pase_Ino/Guo-sp"/>
</dbReference>
<dbReference type="GO" id="GO:0005737">
    <property type="term" value="C:cytoplasm"/>
    <property type="evidence" value="ECO:0007669"/>
    <property type="project" value="TreeGrafter"/>
</dbReference>
<feature type="binding site" evidence="6">
    <location>
        <position position="29"/>
    </location>
    <ligand>
        <name>phosphate</name>
        <dbReference type="ChEBI" id="CHEBI:43474"/>
    </ligand>
</feature>